<name>A0A1E4RLH6_9ASCO</name>
<feature type="region of interest" description="Disordered" evidence="2">
    <location>
        <begin position="391"/>
        <end position="437"/>
    </location>
</feature>
<feature type="compositionally biased region" description="Polar residues" evidence="2">
    <location>
        <begin position="408"/>
        <end position="430"/>
    </location>
</feature>
<evidence type="ECO:0000256" key="2">
    <source>
        <dbReference type="SAM" id="MobiDB-lite"/>
    </source>
</evidence>
<gene>
    <name evidence="3" type="ORF">HYPBUDRAFT_5929</name>
</gene>
<dbReference type="Proteomes" id="UP000095085">
    <property type="component" value="Unassembled WGS sequence"/>
</dbReference>
<organism evidence="3 4">
    <name type="scientific">Hyphopichia burtonii NRRL Y-1933</name>
    <dbReference type="NCBI Taxonomy" id="984485"/>
    <lineage>
        <taxon>Eukaryota</taxon>
        <taxon>Fungi</taxon>
        <taxon>Dikarya</taxon>
        <taxon>Ascomycota</taxon>
        <taxon>Saccharomycotina</taxon>
        <taxon>Pichiomycetes</taxon>
        <taxon>Debaryomycetaceae</taxon>
        <taxon>Hyphopichia</taxon>
    </lineage>
</organism>
<dbReference type="AlphaFoldDB" id="A0A1E4RLH6"/>
<evidence type="ECO:0000313" key="3">
    <source>
        <dbReference type="EMBL" id="ODV68123.1"/>
    </source>
</evidence>
<keyword evidence="4" id="KW-1185">Reference proteome</keyword>
<keyword evidence="1" id="KW-0175">Coiled coil</keyword>
<proteinExistence type="predicted"/>
<dbReference type="EMBL" id="KV454540">
    <property type="protein sequence ID" value="ODV68123.1"/>
    <property type="molecule type" value="Genomic_DNA"/>
</dbReference>
<accession>A0A1E4RLH6</accession>
<reference evidence="4" key="1">
    <citation type="submission" date="2016-05" db="EMBL/GenBank/DDBJ databases">
        <title>Comparative genomics of biotechnologically important yeasts.</title>
        <authorList>
            <consortium name="DOE Joint Genome Institute"/>
            <person name="Riley R."/>
            <person name="Haridas S."/>
            <person name="Wolfe K.H."/>
            <person name="Lopes M.R."/>
            <person name="Hittinger C.T."/>
            <person name="Goker M."/>
            <person name="Salamov A."/>
            <person name="Wisecaver J."/>
            <person name="Long T.M."/>
            <person name="Aerts A.L."/>
            <person name="Barry K."/>
            <person name="Choi C."/>
            <person name="Clum A."/>
            <person name="Coughlan A.Y."/>
            <person name="Deshpande S."/>
            <person name="Douglass A.P."/>
            <person name="Hanson S.J."/>
            <person name="Klenk H.-P."/>
            <person name="Labutti K."/>
            <person name="Lapidus A."/>
            <person name="Lindquist E."/>
            <person name="Lipzen A."/>
            <person name="Meier-Kolthoff J.P."/>
            <person name="Ohm R.A."/>
            <person name="Otillar R.P."/>
            <person name="Pangilinan J."/>
            <person name="Peng Y."/>
            <person name="Rokas A."/>
            <person name="Rosa C.A."/>
            <person name="Scheuner C."/>
            <person name="Sibirny A.A."/>
            <person name="Slot J.C."/>
            <person name="Stielow J.B."/>
            <person name="Sun H."/>
            <person name="Kurtzman C.P."/>
            <person name="Blackwell M."/>
            <person name="Grigoriev I.V."/>
            <person name="Jeffries T.W."/>
        </authorList>
    </citation>
    <scope>NUCLEOTIDE SEQUENCE [LARGE SCALE GENOMIC DNA]</scope>
    <source>
        <strain evidence="4">NRRL Y-1933</strain>
    </source>
</reference>
<feature type="coiled-coil region" evidence="1">
    <location>
        <begin position="300"/>
        <end position="355"/>
    </location>
</feature>
<dbReference type="OrthoDB" id="4082794at2759"/>
<protein>
    <submittedName>
        <fullName evidence="3">Uncharacterized protein</fullName>
    </submittedName>
</protein>
<sequence length="437" mass="49187">MSGTGTSGYGKENQSPQTPTRSSNSSSPKRALKPVSPNKPNSVGKLSFLQSDNIDEHFNCIHTTHNDIIQQLGTLETTTAQTKVDLGQLVDRLKNNNHHLNKLLENIAAYSDEVVTEGNATKNDITNIMTRLDDFNKSLTNLTSKEGLDTKLLTLAEEIKDSLDNIKNDELEELLDKKLSKIQVSSSDDIINRTTAELQKIGIDQEKLDKYLFSKDTVKLIIDPILKKMSDSKSITDPIIDKIQNTSLKPDQITKPILSKLSDLSESTSQDRIIALLNLVEQQSDKISQLSKSVKQNGENMELELKFESLQQKYNSLESKYESLCKNYENKYNDLKNLQNQYQSLSENSNALTKKLSSVANTDSESLENPLSKLSKVKQLHHYKMDNIPYLPQSESQITSPRKRVMSSPVSKQQNSKNSFVNDLTEIRSNNSDDELF</sequence>
<evidence type="ECO:0000313" key="4">
    <source>
        <dbReference type="Proteomes" id="UP000095085"/>
    </source>
</evidence>
<feature type="region of interest" description="Disordered" evidence="2">
    <location>
        <begin position="1"/>
        <end position="46"/>
    </location>
</feature>
<dbReference type="GeneID" id="30998082"/>
<dbReference type="RefSeq" id="XP_020077190.1">
    <property type="nucleotide sequence ID" value="XM_020223533.1"/>
</dbReference>
<feature type="compositionally biased region" description="Polar residues" evidence="2">
    <location>
        <begin position="12"/>
        <end position="28"/>
    </location>
</feature>
<evidence type="ECO:0000256" key="1">
    <source>
        <dbReference type="SAM" id="Coils"/>
    </source>
</evidence>